<dbReference type="InterPro" id="IPR000719">
    <property type="entry name" value="Prot_kinase_dom"/>
</dbReference>
<reference evidence="7 8" key="2">
    <citation type="journal article" date="2011" name="Stand. Genomic Sci.">
        <title>Complete genome sequence of Isosphaera pallida type strain (IS1B).</title>
        <authorList>
            <consortium name="US DOE Joint Genome Institute (JGI-PGF)"/>
            <person name="Goker M."/>
            <person name="Cleland D."/>
            <person name="Saunders E."/>
            <person name="Lapidus A."/>
            <person name="Nolan M."/>
            <person name="Lucas S."/>
            <person name="Hammon N."/>
            <person name="Deshpande S."/>
            <person name="Cheng J.F."/>
            <person name="Tapia R."/>
            <person name="Han C."/>
            <person name="Goodwin L."/>
            <person name="Pitluck S."/>
            <person name="Liolios K."/>
            <person name="Pagani I."/>
            <person name="Ivanova N."/>
            <person name="Mavromatis K."/>
            <person name="Pati A."/>
            <person name="Chen A."/>
            <person name="Palaniappan K."/>
            <person name="Land M."/>
            <person name="Hauser L."/>
            <person name="Chang Y.J."/>
            <person name="Jeffries C.D."/>
            <person name="Detter J.C."/>
            <person name="Beck B."/>
            <person name="Woyke T."/>
            <person name="Bristow J."/>
            <person name="Eisen J.A."/>
            <person name="Markowitz V."/>
            <person name="Hugenholtz P."/>
            <person name="Kyrpides N.C."/>
            <person name="Klenk H.P."/>
        </authorList>
    </citation>
    <scope>NUCLEOTIDE SEQUENCE [LARGE SCALE GENOMIC DNA]</scope>
    <source>
        <strain evidence="8">ATCC 43644 / DSM 9630 / IS1B</strain>
    </source>
</reference>
<dbReference type="Proteomes" id="UP000008631">
    <property type="component" value="Chromosome"/>
</dbReference>
<dbReference type="EMBL" id="CP002353">
    <property type="protein sequence ID" value="ADV61839.1"/>
    <property type="molecule type" value="Genomic_DNA"/>
</dbReference>
<name>E8R6D8_ISOPI</name>
<dbReference type="SUPFAM" id="SSF56112">
    <property type="entry name" value="Protein kinase-like (PK-like)"/>
    <property type="match status" value="1"/>
</dbReference>
<evidence type="ECO:0000256" key="5">
    <source>
        <dbReference type="SAM" id="Phobius"/>
    </source>
</evidence>
<gene>
    <name evidence="7" type="ordered locus">Isop_1253</name>
</gene>
<dbReference type="eggNOG" id="COG0515">
    <property type="taxonomic scope" value="Bacteria"/>
</dbReference>
<dbReference type="InterPro" id="IPR011009">
    <property type="entry name" value="Kinase-like_dom_sf"/>
</dbReference>
<keyword evidence="5" id="KW-0472">Membrane</keyword>
<dbReference type="GO" id="GO:0004672">
    <property type="term" value="F:protein kinase activity"/>
    <property type="evidence" value="ECO:0007669"/>
    <property type="project" value="InterPro"/>
</dbReference>
<organism evidence="7 8">
    <name type="scientific">Isosphaera pallida (strain ATCC 43644 / DSM 9630 / IS1B)</name>
    <dbReference type="NCBI Taxonomy" id="575540"/>
    <lineage>
        <taxon>Bacteria</taxon>
        <taxon>Pseudomonadati</taxon>
        <taxon>Planctomycetota</taxon>
        <taxon>Planctomycetia</taxon>
        <taxon>Isosphaerales</taxon>
        <taxon>Isosphaeraceae</taxon>
        <taxon>Isosphaera</taxon>
    </lineage>
</organism>
<dbReference type="STRING" id="575540.Isop_1253"/>
<dbReference type="AlphaFoldDB" id="E8R6D8"/>
<evidence type="ECO:0000256" key="2">
    <source>
        <dbReference type="ARBA" id="ARBA00022803"/>
    </source>
</evidence>
<evidence type="ECO:0000313" key="7">
    <source>
        <dbReference type="EMBL" id="ADV61839.1"/>
    </source>
</evidence>
<dbReference type="Gene3D" id="1.10.510.10">
    <property type="entry name" value="Transferase(Phosphotransferase) domain 1"/>
    <property type="match status" value="1"/>
</dbReference>
<evidence type="ECO:0000256" key="3">
    <source>
        <dbReference type="PROSITE-ProRule" id="PRU00339"/>
    </source>
</evidence>
<sequence length="979" mass="108717">MEPVTTPSMCLGTPGFAAPEQVQGNAAQVDARADVYSLGVILFRILTGMIPDNQTMIHLILQFHPGDAELIGFTQRCLAVHPHDRPQNAGVVAAWLSEYRRQTSERLRRAELEAVEAKQRAVAERQQRRFLVGLVALAAVIGLGATLAGSERANWMRRLDEAWLRAEREAQQAAAQTDPRHIGEVWRHAVEVAERAEEDAARVSSWWFAGQRVDRIRERAAASRAARDLFNEVESIALRPYETIPADEIGVLSNYWDFFKRRGWSFAGPNQADPGPIPVSLADEQRPIWVIALNDWLGWLGSVPEHRDLAQRVRATTDQLDPDPVRILIRAALLNRDAGALDGLISFLSSPEPSPPSWVESPTTVVLLLQTLLSMDDDRSASLGVVALARMPDAIQLVLASQRIRHSDNRQMGSPVALALRPDSLSVQLNHAGSLLAHQRFNDVEAFSRAILERHPKESRGWLMLAQAIEGRGRVTEALDAARAAVECDGDSWGARYTLARLQLQAGDPETARRTLDRIEERLEGRPEMMDVQLIRLAELLRRLGEPERAVALCRRVLESHSDHALGFTSLGMALAQLGRIDEAEASWRHALALNPNEPRASGQLALLRFRQGRLGEAIELFERAFTNAASSQDIPLEETAAYLYNLGMAQARAGRFGDAETSLLRLSTFKPPHPKVRSALLEVLANDDDLNRAIHVTRGLMKNQPHDPSLRLTLAVLLMRSQQTAEAVDLAAQVQADHPDWFEPALVYGDLLGTVGRFAEAAQMLECALKLIGEREGPRQSPRNQRQLMGAIEHARQLETACRWVEVWSRGELCGFDPQHNPEFSMLMIQAALARGWIVPALTLAQRLNDADQLTPTLNLLDTDQETRLGLALAALKLVEMGEQSWVGVSWRIQIEAFEKVATSLRQPATLRNWARSWLEPLATTARASIRSQLWGLPGLAPVRDPKRLQQLPATDEAISISRVGDRETSGLKPKARI</sequence>
<keyword evidence="5" id="KW-0812">Transmembrane</keyword>
<keyword evidence="7" id="KW-0808">Transferase</keyword>
<evidence type="ECO:0000256" key="4">
    <source>
        <dbReference type="SAM" id="Coils"/>
    </source>
</evidence>
<keyword evidence="8" id="KW-1185">Reference proteome</keyword>
<dbReference type="GO" id="GO:0005524">
    <property type="term" value="F:ATP binding"/>
    <property type="evidence" value="ECO:0007669"/>
    <property type="project" value="InterPro"/>
</dbReference>
<dbReference type="InterPro" id="IPR011990">
    <property type="entry name" value="TPR-like_helical_dom_sf"/>
</dbReference>
<evidence type="ECO:0000313" key="8">
    <source>
        <dbReference type="Proteomes" id="UP000008631"/>
    </source>
</evidence>
<dbReference type="PANTHER" id="PTHR44227:SF3">
    <property type="entry name" value="PROTEIN O-MANNOSYL-TRANSFERASE TMTC4"/>
    <property type="match status" value="1"/>
</dbReference>
<feature type="domain" description="Protein kinase" evidence="6">
    <location>
        <begin position="1"/>
        <end position="96"/>
    </location>
</feature>
<keyword evidence="5" id="KW-1133">Transmembrane helix</keyword>
<dbReference type="InParanoid" id="E8R6D8"/>
<reference key="1">
    <citation type="submission" date="2010-11" db="EMBL/GenBank/DDBJ databases">
        <title>The complete sequence of chromosome of Isophaera pallida ATCC 43644.</title>
        <authorList>
            <consortium name="US DOE Joint Genome Institute (JGI-PGF)"/>
            <person name="Lucas S."/>
            <person name="Copeland A."/>
            <person name="Lapidus A."/>
            <person name="Bruce D."/>
            <person name="Goodwin L."/>
            <person name="Pitluck S."/>
            <person name="Kyrpides N."/>
            <person name="Mavromatis K."/>
            <person name="Pagani I."/>
            <person name="Ivanova N."/>
            <person name="Saunders E."/>
            <person name="Brettin T."/>
            <person name="Detter J.C."/>
            <person name="Han C."/>
            <person name="Tapia R."/>
            <person name="Land M."/>
            <person name="Hauser L."/>
            <person name="Markowitz V."/>
            <person name="Cheng J.-F."/>
            <person name="Hugenholtz P."/>
            <person name="Woyke T."/>
            <person name="Wu D."/>
            <person name="Eisen J.A."/>
        </authorList>
    </citation>
    <scope>NUCLEOTIDE SEQUENCE</scope>
    <source>
        <strain>ATCC 43644</strain>
    </source>
</reference>
<feature type="repeat" description="TPR" evidence="3">
    <location>
        <begin position="565"/>
        <end position="598"/>
    </location>
</feature>
<dbReference type="KEGG" id="ipa:Isop_1253"/>
<evidence type="ECO:0000259" key="6">
    <source>
        <dbReference type="PROSITE" id="PS50011"/>
    </source>
</evidence>
<dbReference type="eggNOG" id="COG0457">
    <property type="taxonomic scope" value="Bacteria"/>
</dbReference>
<dbReference type="Pfam" id="PF14559">
    <property type="entry name" value="TPR_19"/>
    <property type="match status" value="1"/>
</dbReference>
<dbReference type="PROSITE" id="PS50011">
    <property type="entry name" value="PROTEIN_KINASE_DOM"/>
    <property type="match status" value="1"/>
</dbReference>
<dbReference type="Pfam" id="PF07719">
    <property type="entry name" value="TPR_2"/>
    <property type="match status" value="1"/>
</dbReference>
<dbReference type="PANTHER" id="PTHR44227">
    <property type="match status" value="1"/>
</dbReference>
<proteinExistence type="predicted"/>
<dbReference type="HOGENOM" id="CLU_303802_0_0_0"/>
<dbReference type="Gene3D" id="1.25.40.10">
    <property type="entry name" value="Tetratricopeptide repeat domain"/>
    <property type="match status" value="2"/>
</dbReference>
<dbReference type="SMART" id="SM00028">
    <property type="entry name" value="TPR"/>
    <property type="match status" value="6"/>
</dbReference>
<dbReference type="InterPro" id="IPR052346">
    <property type="entry name" value="O-mannosyl-transferase_TMTC"/>
</dbReference>
<protein>
    <submittedName>
        <fullName evidence="7">Serine/threonine-protein kinase-like domain protein</fullName>
    </submittedName>
</protein>
<dbReference type="InterPro" id="IPR013105">
    <property type="entry name" value="TPR_2"/>
</dbReference>
<keyword evidence="1" id="KW-0677">Repeat</keyword>
<evidence type="ECO:0000256" key="1">
    <source>
        <dbReference type="ARBA" id="ARBA00022737"/>
    </source>
</evidence>
<feature type="coiled-coil region" evidence="4">
    <location>
        <begin position="100"/>
        <end position="127"/>
    </location>
</feature>
<keyword evidence="7" id="KW-0418">Kinase</keyword>
<keyword evidence="4" id="KW-0175">Coiled coil</keyword>
<accession>E8R6D8</accession>
<dbReference type="Pfam" id="PF13176">
    <property type="entry name" value="TPR_7"/>
    <property type="match status" value="1"/>
</dbReference>
<keyword evidence="2 3" id="KW-0802">TPR repeat</keyword>
<dbReference type="Pfam" id="PF13424">
    <property type="entry name" value="TPR_12"/>
    <property type="match status" value="1"/>
</dbReference>
<dbReference type="InterPro" id="IPR019734">
    <property type="entry name" value="TPR_rpt"/>
</dbReference>
<feature type="transmembrane region" description="Helical" evidence="5">
    <location>
        <begin position="130"/>
        <end position="149"/>
    </location>
</feature>
<dbReference type="SUPFAM" id="SSF48452">
    <property type="entry name" value="TPR-like"/>
    <property type="match status" value="2"/>
</dbReference>
<dbReference type="PROSITE" id="PS50005">
    <property type="entry name" value="TPR"/>
    <property type="match status" value="1"/>
</dbReference>